<name>A0A515CWS3_SERLI</name>
<reference evidence="1 2" key="1">
    <citation type="submission" date="2018-11" db="EMBL/GenBank/DDBJ databases">
        <title>The first complete genome of Serratia liquefaciens isolated from metalophyte plant revel distinctness adaptive mechanisms in an extreme habitat.</title>
        <authorList>
            <person name="Caneschi W.L."/>
            <person name="Sanchez A.B."/>
            <person name="Felestrino E.B."/>
            <person name="Assis R.A.B."/>
            <person name="Lemes C.G.C."/>
            <person name="Cordeiro I.F."/>
            <person name="Fonseca N.P."/>
            <person name="Villa M."/>
            <person name="Vieira I.T."/>
            <person name="Moraes L.A."/>
            <person name="Kamino L.H.Y."/>
            <person name="do Carmo F."/>
            <person name="Garcia C.M."/>
            <person name="Almeida N.F."/>
            <person name="Silva R.S."/>
            <person name="Ferro J.A."/>
            <person name="Ferro M.I.T."/>
            <person name="Varani A.M."/>
            <person name="Ferreira R.M."/>
            <person name="dos Santos V.L."/>
            <person name="Silva U.C."/>
            <person name="Setubal J.C."/>
            <person name="Moreira L.M."/>
        </authorList>
    </citation>
    <scope>NUCLEOTIDE SEQUENCE [LARGE SCALE GENOMIC DNA]</scope>
    <source>
        <strain evidence="1 2">FG3</strain>
    </source>
</reference>
<accession>A0A515CWS3</accession>
<dbReference type="RefSeq" id="WP_142815428.1">
    <property type="nucleotide sequence ID" value="NZ_CP033893.1"/>
</dbReference>
<evidence type="ECO:0000313" key="2">
    <source>
        <dbReference type="Proteomes" id="UP000317572"/>
    </source>
</evidence>
<gene>
    <name evidence="1" type="ORF">EGO53_12790</name>
</gene>
<dbReference type="Pfam" id="PF17282">
    <property type="entry name" value="DUF5347"/>
    <property type="match status" value="1"/>
</dbReference>
<dbReference type="STRING" id="614.XJ20_13975"/>
<sequence>MAFTENTRTVPLTPGQRADGLQHIAELRRDVFKCDSTAEINRFLADVRNGSDSRHKDNIRALSAIFFLAGIKKERHGLDFNELTSEEKKALVDAMNKFRAVVSLFPKHLSMPIEITF</sequence>
<protein>
    <recommendedName>
        <fullName evidence="3">DUF5347 domain-containing protein</fullName>
    </recommendedName>
</protein>
<dbReference type="Proteomes" id="UP000317572">
    <property type="component" value="Chromosome"/>
</dbReference>
<evidence type="ECO:0008006" key="3">
    <source>
        <dbReference type="Google" id="ProtNLM"/>
    </source>
</evidence>
<evidence type="ECO:0000313" key="1">
    <source>
        <dbReference type="EMBL" id="QDL32614.1"/>
    </source>
</evidence>
<dbReference type="AlphaFoldDB" id="A0A515CWS3"/>
<dbReference type="InterPro" id="IPR035232">
    <property type="entry name" value="DUF5347"/>
</dbReference>
<organism evidence="1 2">
    <name type="scientific">Serratia liquefaciens</name>
    <dbReference type="NCBI Taxonomy" id="614"/>
    <lineage>
        <taxon>Bacteria</taxon>
        <taxon>Pseudomonadati</taxon>
        <taxon>Pseudomonadota</taxon>
        <taxon>Gammaproteobacteria</taxon>
        <taxon>Enterobacterales</taxon>
        <taxon>Yersiniaceae</taxon>
        <taxon>Serratia</taxon>
    </lineage>
</organism>
<dbReference type="EMBL" id="CP033893">
    <property type="protein sequence ID" value="QDL32614.1"/>
    <property type="molecule type" value="Genomic_DNA"/>
</dbReference>
<proteinExistence type="predicted"/>